<dbReference type="PROSITE" id="PS00028">
    <property type="entry name" value="ZINC_FINGER_C2H2_1"/>
    <property type="match status" value="1"/>
</dbReference>
<dbReference type="PANTHER" id="PTHR45986">
    <property type="entry name" value="ZINC FINGER MATRIN-TYPE PROTEIN 2"/>
    <property type="match status" value="1"/>
</dbReference>
<dbReference type="InterPro" id="IPR036236">
    <property type="entry name" value="Znf_C2H2_sf"/>
</dbReference>
<organism evidence="7 8">
    <name type="scientific">Cyberlindnera jadinii (strain ATCC 18201 / CBS 1600 / BCRC 20928 / JCM 3617 / NBRC 0987 / NRRL Y-1542)</name>
    <name type="common">Torula yeast</name>
    <name type="synonym">Candida utilis</name>
    <dbReference type="NCBI Taxonomy" id="983966"/>
    <lineage>
        <taxon>Eukaryota</taxon>
        <taxon>Fungi</taxon>
        <taxon>Dikarya</taxon>
        <taxon>Ascomycota</taxon>
        <taxon>Saccharomycotina</taxon>
        <taxon>Saccharomycetes</taxon>
        <taxon>Phaffomycetales</taxon>
        <taxon>Phaffomycetaceae</taxon>
        <taxon>Cyberlindnera</taxon>
    </lineage>
</organism>
<dbReference type="EMBL" id="CDQK01000004">
    <property type="protein sequence ID" value="CEP23355.1"/>
    <property type="molecule type" value="Genomic_DNA"/>
</dbReference>
<keyword evidence="3" id="KW-0862">Zinc</keyword>
<sequence length="181" mass="20818">MSQQGSFGRRTWDRNEYERMAHERHKQEHQSHQRQTGKSRAKIIDRAKLNFESNLNKRQVITGQVGGMRGEGVGFRCELCDLRFKDNLKFADHLNSPQHMMNSGEKMVEPATLEQVKAVYEELVRRKTSNDDTQDKPGVTDTNDSHDEDALRTKRAQNHPIAKDDDMSKALGFNTFGSTKK</sequence>
<evidence type="ECO:0000313" key="7">
    <source>
        <dbReference type="EMBL" id="CEP23355.1"/>
    </source>
</evidence>
<feature type="domain" description="C2H2-type" evidence="6">
    <location>
        <begin position="77"/>
        <end position="99"/>
    </location>
</feature>
<keyword evidence="4" id="KW-0539">Nucleus</keyword>
<feature type="compositionally biased region" description="Basic and acidic residues" evidence="5">
    <location>
        <begin position="143"/>
        <end position="152"/>
    </location>
</feature>
<accession>A0A0H5C5D0</accession>
<dbReference type="GO" id="GO:0008270">
    <property type="term" value="F:zinc ion binding"/>
    <property type="evidence" value="ECO:0007669"/>
    <property type="project" value="UniProtKB-KW"/>
</dbReference>
<protein>
    <recommendedName>
        <fullName evidence="6">C2H2-type domain-containing protein</fullName>
    </recommendedName>
</protein>
<keyword evidence="2" id="KW-0863">Zinc-finger</keyword>
<dbReference type="PANTHER" id="PTHR45986:SF1">
    <property type="entry name" value="ZINC FINGER MATRIN-TYPE PROTEIN 2"/>
    <property type="match status" value="1"/>
</dbReference>
<feature type="compositionally biased region" description="Basic and acidic residues" evidence="5">
    <location>
        <begin position="125"/>
        <end position="135"/>
    </location>
</feature>
<evidence type="ECO:0000256" key="2">
    <source>
        <dbReference type="ARBA" id="ARBA00022771"/>
    </source>
</evidence>
<keyword evidence="1" id="KW-0479">Metal-binding</keyword>
<dbReference type="GO" id="GO:0046540">
    <property type="term" value="C:U4/U6 x U5 tri-snRNP complex"/>
    <property type="evidence" value="ECO:0007669"/>
    <property type="project" value="TreeGrafter"/>
</dbReference>
<dbReference type="InterPro" id="IPR040107">
    <property type="entry name" value="Snu23"/>
</dbReference>
<dbReference type="InterPro" id="IPR013087">
    <property type="entry name" value="Znf_C2H2_type"/>
</dbReference>
<feature type="region of interest" description="Disordered" evidence="5">
    <location>
        <begin position="21"/>
        <end position="40"/>
    </location>
</feature>
<evidence type="ECO:0000256" key="3">
    <source>
        <dbReference type="ARBA" id="ARBA00022833"/>
    </source>
</evidence>
<evidence type="ECO:0000256" key="5">
    <source>
        <dbReference type="SAM" id="MobiDB-lite"/>
    </source>
</evidence>
<dbReference type="Pfam" id="PF12874">
    <property type="entry name" value="zf-met"/>
    <property type="match status" value="1"/>
</dbReference>
<feature type="region of interest" description="Disordered" evidence="5">
    <location>
        <begin position="125"/>
        <end position="181"/>
    </location>
</feature>
<evidence type="ECO:0000313" key="8">
    <source>
        <dbReference type="Proteomes" id="UP000038830"/>
    </source>
</evidence>
<dbReference type="AlphaFoldDB" id="A0A0H5C5D0"/>
<dbReference type="Proteomes" id="UP000038830">
    <property type="component" value="Unassembled WGS sequence"/>
</dbReference>
<dbReference type="GO" id="GO:0005681">
    <property type="term" value="C:spliceosomal complex"/>
    <property type="evidence" value="ECO:0007669"/>
    <property type="project" value="InterPro"/>
</dbReference>
<dbReference type="GO" id="GO:0000398">
    <property type="term" value="P:mRNA splicing, via spliceosome"/>
    <property type="evidence" value="ECO:0007669"/>
    <property type="project" value="InterPro"/>
</dbReference>
<proteinExistence type="predicted"/>
<reference evidence="8" key="1">
    <citation type="journal article" date="2015" name="J. Biotechnol.">
        <title>The structure of the Cyberlindnera jadinii genome and its relation to Candida utilis analyzed by the occurrence of single nucleotide polymorphisms.</title>
        <authorList>
            <person name="Rupp O."/>
            <person name="Brinkrolf K."/>
            <person name="Buerth C."/>
            <person name="Kunigo M."/>
            <person name="Schneider J."/>
            <person name="Jaenicke S."/>
            <person name="Goesmann A."/>
            <person name="Puehler A."/>
            <person name="Jaeger K.-E."/>
            <person name="Ernst J.F."/>
        </authorList>
    </citation>
    <scope>NUCLEOTIDE SEQUENCE [LARGE SCALE GENOMIC DNA]</scope>
    <source>
        <strain evidence="8">ATCC 18201 / CBS 1600 / BCRC 20928 / JCM 3617 / NBRC 0987 / NRRL Y-1542</strain>
    </source>
</reference>
<gene>
    <name evidence="7" type="ORF">BN1211_3917</name>
</gene>
<feature type="compositionally biased region" description="Basic and acidic residues" evidence="5">
    <location>
        <begin position="21"/>
        <end position="31"/>
    </location>
</feature>
<evidence type="ECO:0000259" key="6">
    <source>
        <dbReference type="PROSITE" id="PS00028"/>
    </source>
</evidence>
<evidence type="ECO:0000256" key="4">
    <source>
        <dbReference type="ARBA" id="ARBA00023242"/>
    </source>
</evidence>
<name>A0A0H5C5D0_CYBJN</name>
<evidence type="ECO:0000256" key="1">
    <source>
        <dbReference type="ARBA" id="ARBA00022723"/>
    </source>
</evidence>
<dbReference type="SUPFAM" id="SSF57667">
    <property type="entry name" value="beta-beta-alpha zinc fingers"/>
    <property type="match status" value="1"/>
</dbReference>